<feature type="compositionally biased region" description="Polar residues" evidence="4">
    <location>
        <begin position="1057"/>
        <end position="1074"/>
    </location>
</feature>
<feature type="compositionally biased region" description="Basic residues" evidence="4">
    <location>
        <begin position="931"/>
        <end position="948"/>
    </location>
</feature>
<dbReference type="InterPro" id="IPR049730">
    <property type="entry name" value="SNF2/RAD54-like_C"/>
</dbReference>
<keyword evidence="7" id="KW-1185">Reference proteome</keyword>
<dbReference type="SUPFAM" id="SSF52540">
    <property type="entry name" value="P-loop containing nucleoside triphosphate hydrolases"/>
    <property type="match status" value="2"/>
</dbReference>
<dbReference type="EMBL" id="KN881062">
    <property type="protein sequence ID" value="KIY61092.1"/>
    <property type="molecule type" value="Genomic_DNA"/>
</dbReference>
<feature type="compositionally biased region" description="Basic residues" evidence="4">
    <location>
        <begin position="886"/>
        <end position="896"/>
    </location>
</feature>
<dbReference type="InterPro" id="IPR001650">
    <property type="entry name" value="Helicase_C-like"/>
</dbReference>
<dbReference type="Pfam" id="PF00271">
    <property type="entry name" value="Helicase_C"/>
    <property type="match status" value="1"/>
</dbReference>
<evidence type="ECO:0000256" key="1">
    <source>
        <dbReference type="ARBA" id="ARBA00022741"/>
    </source>
</evidence>
<dbReference type="Pfam" id="PF00176">
    <property type="entry name" value="SNF2-rel_dom"/>
    <property type="match status" value="1"/>
</dbReference>
<evidence type="ECO:0000256" key="3">
    <source>
        <dbReference type="ARBA" id="ARBA00022840"/>
    </source>
</evidence>
<feature type="compositionally biased region" description="Polar residues" evidence="4">
    <location>
        <begin position="900"/>
        <end position="914"/>
    </location>
</feature>
<dbReference type="GO" id="GO:0008094">
    <property type="term" value="F:ATP-dependent activity, acting on DNA"/>
    <property type="evidence" value="ECO:0007669"/>
    <property type="project" value="TreeGrafter"/>
</dbReference>
<proteinExistence type="predicted"/>
<evidence type="ECO:0000256" key="2">
    <source>
        <dbReference type="ARBA" id="ARBA00022801"/>
    </source>
</evidence>
<feature type="compositionally biased region" description="Basic and acidic residues" evidence="4">
    <location>
        <begin position="1178"/>
        <end position="1190"/>
    </location>
</feature>
<sequence>MEEEIDLEDEDAYDQLHRRWVELPDDIKYREICLTSIGWMAVLIKRRSGRDVLDTVSFDETSAILANMLPVARGKFLASLVKDKAVNEMAEMSVADTDGFRNEVQAYVAQVTRRETPVNLHALQAMLANRQPDDILRDILSTEGDSIGIEAYRKFDVAQLSHLLGYTGPRPFGFRTWYCKEKNAKCMTENAARCPHAEDIELFWHQMCCLARIFDNVFNGQRGNIPGLLNGGPSSQTSRAPIALQEGWSNLPGMLLALDVGMGKTVTVLAKIATYAALVDAQKASPNGTGIGIIGNSDFTLPSAGHIIVVPAGLMAQWKEEIFRYLLPGAFSVYEVRRTKTHWPNDLRAFEDSPQVPHRRILLISHTSLKRMWTDHPGHKTGGHSVVNWTARDTIWRMSFGTGSNDEVHVGRGETTTTDSFDALWALTLVKSGLTGTPLMQGANDLRSMARLSRPPVFTEAEMLSFNTQEQDLKRLKRHYGIKLEDVAANPTKMNELTTSVAGSVSMVHSKIMVAQARKYIIPYTLRVTKHTKNNEGKLVTQGLPDNTSLIVGMEVSQEEFHAADTEFHKSHAGEGTKSKNTGLEGMSASRFGTFFASGRKVLNAGTFLGLQESSYIPTSQQDFIRLRATKMRTLLDVVHGMVTKEPGNYIPATREVIDDDGNTHTEPLHGSQHCIVDLKELGLIPAHTDEWVPPAAVSFADMKKEGRRIPKIVVYLAMAQYHPAAVAMFNMWGINAISMSGAFAPARRAAIQKEWEAREDLSVLIISDAGTQGLNLVAADGMVLQDIPWSENEVIQIIARLWRHGQKRPTFVVRLMVLGTVEHMMVANGTAKRDMLEKFLDGKASPHLIRALKGSGTEDDDDLVLGDMDVTKQQQEEHQNALAPKAKKSRKKAPPKSKTTVSDEGSDVGSSQKPIEVESEDDAPREVKAPRAKKATTKKPAARKPKPKVVTNIAPPREVAQSHLPDLSEDDDSEGPVSRPRPRPIHRVAKPAENPAPHAPSPAADPSMTDAPADLDDPQEEQTISLLPPQGSNIENNEVLSSRPPDVLPDVANRDGPSQEQTTSLLPQPGTNIENDEGLSSRPPDVEPDVVKDVASDPPPQNRDSDMDIETPVTEGPEPLGVPSPALPSQRPPVSKDAEGSPASSPTTPADNDPDVPMGDPDNTAPKTPVPTQAASARRDDSPRDHIMAEDPASLDLNPDTSDLTDLDDEGQRPTQKRTLSSPGERSATKRPKGKQRAASPGQQPAAGPVAGPSSRRDVRTEDSPSPKRYPSRNLDSFPRAPATKKTTRKKRT</sequence>
<dbReference type="InterPro" id="IPR050628">
    <property type="entry name" value="SNF2_RAD54_helicase_TF"/>
</dbReference>
<reference evidence="6 7" key="1">
    <citation type="journal article" date="2015" name="Fungal Genet. Biol.">
        <title>Evolution of novel wood decay mechanisms in Agaricales revealed by the genome sequences of Fistulina hepatica and Cylindrobasidium torrendii.</title>
        <authorList>
            <person name="Floudas D."/>
            <person name="Held B.W."/>
            <person name="Riley R."/>
            <person name="Nagy L.G."/>
            <person name="Koehler G."/>
            <person name="Ransdell A.S."/>
            <person name="Younus H."/>
            <person name="Chow J."/>
            <person name="Chiniquy J."/>
            <person name="Lipzen A."/>
            <person name="Tritt A."/>
            <person name="Sun H."/>
            <person name="Haridas S."/>
            <person name="LaButti K."/>
            <person name="Ohm R.A."/>
            <person name="Kues U."/>
            <person name="Blanchette R.A."/>
            <person name="Grigoriev I.V."/>
            <person name="Minto R.E."/>
            <person name="Hibbett D.S."/>
        </authorList>
    </citation>
    <scope>NUCLEOTIDE SEQUENCE [LARGE SCALE GENOMIC DNA]</scope>
    <source>
        <strain evidence="6 7">FP15055 ss-10</strain>
    </source>
</reference>
<dbReference type="GO" id="GO:0005524">
    <property type="term" value="F:ATP binding"/>
    <property type="evidence" value="ECO:0007669"/>
    <property type="project" value="UniProtKB-KW"/>
</dbReference>
<dbReference type="Gene3D" id="3.40.50.10810">
    <property type="entry name" value="Tandem AAA-ATPase domain"/>
    <property type="match status" value="1"/>
</dbReference>
<dbReference type="SMART" id="SM00490">
    <property type="entry name" value="HELICc"/>
    <property type="match status" value="1"/>
</dbReference>
<feature type="compositionally biased region" description="Polar residues" evidence="4">
    <location>
        <begin position="1022"/>
        <end position="1041"/>
    </location>
</feature>
<gene>
    <name evidence="6" type="ORF">CYLTODRAFT_480587</name>
</gene>
<dbReference type="GO" id="GO:0016787">
    <property type="term" value="F:hydrolase activity"/>
    <property type="evidence" value="ECO:0007669"/>
    <property type="project" value="UniProtKB-KW"/>
</dbReference>
<evidence type="ECO:0000259" key="5">
    <source>
        <dbReference type="PROSITE" id="PS51194"/>
    </source>
</evidence>
<keyword evidence="1" id="KW-0547">Nucleotide-binding</keyword>
<dbReference type="PANTHER" id="PTHR45626">
    <property type="entry name" value="TRANSCRIPTION TERMINATION FACTOR 2-RELATED"/>
    <property type="match status" value="1"/>
</dbReference>
<feature type="compositionally biased region" description="Low complexity" evidence="4">
    <location>
        <begin position="992"/>
        <end position="1007"/>
    </location>
</feature>
<feature type="compositionally biased region" description="Basic and acidic residues" evidence="4">
    <location>
        <begin position="1256"/>
        <end position="1267"/>
    </location>
</feature>
<dbReference type="InterPro" id="IPR000330">
    <property type="entry name" value="SNF2_N"/>
</dbReference>
<keyword evidence="3" id="KW-0067">ATP-binding</keyword>
<feature type="compositionally biased region" description="Basic residues" evidence="4">
    <location>
        <begin position="981"/>
        <end position="990"/>
    </location>
</feature>
<dbReference type="OrthoDB" id="3270319at2759"/>
<evidence type="ECO:0000313" key="7">
    <source>
        <dbReference type="Proteomes" id="UP000054007"/>
    </source>
</evidence>
<dbReference type="CDD" id="cd18793">
    <property type="entry name" value="SF2_C_SNF"/>
    <property type="match status" value="1"/>
</dbReference>
<dbReference type="GO" id="GO:0005634">
    <property type="term" value="C:nucleus"/>
    <property type="evidence" value="ECO:0007669"/>
    <property type="project" value="TreeGrafter"/>
</dbReference>
<name>A0A0D7AS83_9AGAR</name>
<dbReference type="Gene3D" id="3.40.50.300">
    <property type="entry name" value="P-loop containing nucleotide triphosphate hydrolases"/>
    <property type="match status" value="1"/>
</dbReference>
<accession>A0A0D7AS83</accession>
<evidence type="ECO:0000313" key="6">
    <source>
        <dbReference type="EMBL" id="KIY61092.1"/>
    </source>
</evidence>
<feature type="region of interest" description="Disordered" evidence="4">
    <location>
        <begin position="875"/>
        <end position="1294"/>
    </location>
</feature>
<evidence type="ECO:0000256" key="4">
    <source>
        <dbReference type="SAM" id="MobiDB-lite"/>
    </source>
</evidence>
<feature type="compositionally biased region" description="Low complexity" evidence="4">
    <location>
        <begin position="1238"/>
        <end position="1255"/>
    </location>
</feature>
<feature type="domain" description="Helicase C-terminal" evidence="5">
    <location>
        <begin position="702"/>
        <end position="854"/>
    </location>
</feature>
<keyword evidence="2" id="KW-0378">Hydrolase</keyword>
<protein>
    <recommendedName>
        <fullName evidence="5">Helicase C-terminal domain-containing protein</fullName>
    </recommendedName>
</protein>
<dbReference type="Proteomes" id="UP000054007">
    <property type="component" value="Unassembled WGS sequence"/>
</dbReference>
<organism evidence="6 7">
    <name type="scientific">Cylindrobasidium torrendii FP15055 ss-10</name>
    <dbReference type="NCBI Taxonomy" id="1314674"/>
    <lineage>
        <taxon>Eukaryota</taxon>
        <taxon>Fungi</taxon>
        <taxon>Dikarya</taxon>
        <taxon>Basidiomycota</taxon>
        <taxon>Agaricomycotina</taxon>
        <taxon>Agaricomycetes</taxon>
        <taxon>Agaricomycetidae</taxon>
        <taxon>Agaricales</taxon>
        <taxon>Marasmiineae</taxon>
        <taxon>Physalacriaceae</taxon>
        <taxon>Cylindrobasidium</taxon>
    </lineage>
</organism>
<dbReference type="STRING" id="1314674.A0A0D7AS83"/>
<feature type="compositionally biased region" description="Polar residues" evidence="4">
    <location>
        <begin position="1214"/>
        <end position="1225"/>
    </location>
</feature>
<dbReference type="InterPro" id="IPR038718">
    <property type="entry name" value="SNF2-like_sf"/>
</dbReference>
<dbReference type="PROSITE" id="PS51194">
    <property type="entry name" value="HELICASE_CTER"/>
    <property type="match status" value="1"/>
</dbReference>
<dbReference type="GO" id="GO:0006281">
    <property type="term" value="P:DNA repair"/>
    <property type="evidence" value="ECO:0007669"/>
    <property type="project" value="TreeGrafter"/>
</dbReference>
<dbReference type="InterPro" id="IPR027417">
    <property type="entry name" value="P-loop_NTPase"/>
</dbReference>